<dbReference type="OrthoDB" id="10516260at2759"/>
<dbReference type="AlphaFoldDB" id="A0A0M3KEU7"/>
<accession>A0A0M3KEU7</accession>
<feature type="region of interest" description="Disordered" evidence="1">
    <location>
        <begin position="314"/>
        <end position="369"/>
    </location>
</feature>
<protein>
    <submittedName>
        <fullName evidence="4">Mitochondrial morphogenesis protein SLD7</fullName>
    </submittedName>
</protein>
<feature type="compositionally biased region" description="Low complexity" evidence="1">
    <location>
        <begin position="260"/>
        <end position="273"/>
    </location>
</feature>
<name>A0A0M3KEU7_ANISI</name>
<feature type="compositionally biased region" description="Low complexity" evidence="1">
    <location>
        <begin position="344"/>
        <end position="368"/>
    </location>
</feature>
<gene>
    <name evidence="2" type="ORF">ASIM_LOCUS18895</name>
</gene>
<organism evidence="4">
    <name type="scientific">Anisakis simplex</name>
    <name type="common">Herring worm</name>
    <dbReference type="NCBI Taxonomy" id="6269"/>
    <lineage>
        <taxon>Eukaryota</taxon>
        <taxon>Metazoa</taxon>
        <taxon>Ecdysozoa</taxon>
        <taxon>Nematoda</taxon>
        <taxon>Chromadorea</taxon>
        <taxon>Rhabditida</taxon>
        <taxon>Spirurina</taxon>
        <taxon>Ascaridomorpha</taxon>
        <taxon>Ascaridoidea</taxon>
        <taxon>Anisakidae</taxon>
        <taxon>Anisakis</taxon>
        <taxon>Anisakis simplex complex</taxon>
    </lineage>
</organism>
<keyword evidence="3" id="KW-1185">Reference proteome</keyword>
<proteinExistence type="predicted"/>
<evidence type="ECO:0000313" key="3">
    <source>
        <dbReference type="Proteomes" id="UP000267096"/>
    </source>
</evidence>
<feature type="compositionally biased region" description="Polar residues" evidence="1">
    <location>
        <begin position="314"/>
        <end position="343"/>
    </location>
</feature>
<evidence type="ECO:0000313" key="2">
    <source>
        <dbReference type="EMBL" id="VDK66630.1"/>
    </source>
</evidence>
<reference evidence="2 3" key="2">
    <citation type="submission" date="2018-11" db="EMBL/GenBank/DDBJ databases">
        <authorList>
            <consortium name="Pathogen Informatics"/>
        </authorList>
    </citation>
    <scope>NUCLEOTIDE SEQUENCE [LARGE SCALE GENOMIC DNA]</scope>
</reference>
<reference evidence="4" key="1">
    <citation type="submission" date="2017-02" db="UniProtKB">
        <authorList>
            <consortium name="WormBaseParasite"/>
        </authorList>
    </citation>
    <scope>IDENTIFICATION</scope>
</reference>
<dbReference type="Proteomes" id="UP000267096">
    <property type="component" value="Unassembled WGS sequence"/>
</dbReference>
<feature type="region of interest" description="Disordered" evidence="1">
    <location>
        <begin position="250"/>
        <end position="274"/>
    </location>
</feature>
<dbReference type="WBParaSite" id="ASIM_0001950501-mRNA-1">
    <property type="protein sequence ID" value="ASIM_0001950501-mRNA-1"/>
    <property type="gene ID" value="ASIM_0001950501"/>
</dbReference>
<sequence>MVPCDIIGLNDQLISGSKPQKKAIRIRVHPGTLNASQTNSDLARSIETSSKQLIEQLFGGDWSFEMPNHPDVRVEKLQQLRKLFSNASARISHFKDCVVLNWLFDIDDNNNNNSHNMTMSSALLKSLSLKVSSRPFDDSTKQPKNAHMQIVSLSFIRDGIAEPLVELCFTDLREPKWLKTDRKDHIIDVDKRGFRIHLRKTNTEEGSVPIRRCEHVRAVSFQNDGTTKEMLLIDSQKRIDELRQRLDESLSQFQRHQKLHSNSNHPSKPHNSNIKQRRILSVLCQNTEQTLIQISGTKSLNYLFASPLQSTHNRQSTSPLHLIVGNSNDQSCTGDSLPSSPANSVDSGISSFGSLSNSPSVSPGSSPVYTRNVPFMHSYG</sequence>
<dbReference type="EMBL" id="UYRR01036260">
    <property type="protein sequence ID" value="VDK66630.1"/>
    <property type="molecule type" value="Genomic_DNA"/>
</dbReference>
<evidence type="ECO:0000256" key="1">
    <source>
        <dbReference type="SAM" id="MobiDB-lite"/>
    </source>
</evidence>
<evidence type="ECO:0000313" key="4">
    <source>
        <dbReference type="WBParaSite" id="ASIM_0001950501-mRNA-1"/>
    </source>
</evidence>